<organism evidence="1">
    <name type="scientific">bioreactor metagenome</name>
    <dbReference type="NCBI Taxonomy" id="1076179"/>
    <lineage>
        <taxon>unclassified sequences</taxon>
        <taxon>metagenomes</taxon>
        <taxon>ecological metagenomes</taxon>
    </lineage>
</organism>
<comment type="caution">
    <text evidence="1">The sequence shown here is derived from an EMBL/GenBank/DDBJ whole genome shotgun (WGS) entry which is preliminary data.</text>
</comment>
<dbReference type="EMBL" id="VSSQ01016254">
    <property type="protein sequence ID" value="MPM57411.1"/>
    <property type="molecule type" value="Genomic_DNA"/>
</dbReference>
<dbReference type="AlphaFoldDB" id="A0A645AYL8"/>
<accession>A0A645AYL8</accession>
<reference evidence="1" key="1">
    <citation type="submission" date="2019-08" db="EMBL/GenBank/DDBJ databases">
        <authorList>
            <person name="Kucharzyk K."/>
            <person name="Murdoch R.W."/>
            <person name="Higgins S."/>
            <person name="Loffler F."/>
        </authorList>
    </citation>
    <scope>NUCLEOTIDE SEQUENCE</scope>
</reference>
<gene>
    <name evidence="1" type="ORF">SDC9_104233</name>
</gene>
<name>A0A645AYL8_9ZZZZ</name>
<protein>
    <submittedName>
        <fullName evidence="1">Uncharacterized protein</fullName>
    </submittedName>
</protein>
<dbReference type="Gene3D" id="1.10.1760.20">
    <property type="match status" value="1"/>
</dbReference>
<proteinExistence type="predicted"/>
<evidence type="ECO:0000313" key="1">
    <source>
        <dbReference type="EMBL" id="MPM57411.1"/>
    </source>
</evidence>
<sequence>MIIGYTSMATLLYGVQAAPVEFATDITQTGIGALLALLLAPLIEKRLKPFLLSNS</sequence>